<protein>
    <submittedName>
        <fullName evidence="1">52 kDa repressor of the inhibitor of the protein kinase</fullName>
    </submittedName>
</protein>
<dbReference type="OrthoDB" id="5970325at2759"/>
<keyword evidence="2" id="KW-1185">Reference proteome</keyword>
<comment type="caution">
    <text evidence="1">The sequence shown here is derived from an EMBL/GenBank/DDBJ whole genome shotgun (WGS) entry which is preliminary data.</text>
</comment>
<name>A0A9Q1B943_HOLLE</name>
<organism evidence="1 2">
    <name type="scientific">Holothuria leucospilota</name>
    <name type="common">Black long sea cucumber</name>
    <name type="synonym">Mertensiothuria leucospilota</name>
    <dbReference type="NCBI Taxonomy" id="206669"/>
    <lineage>
        <taxon>Eukaryota</taxon>
        <taxon>Metazoa</taxon>
        <taxon>Echinodermata</taxon>
        <taxon>Eleutherozoa</taxon>
        <taxon>Echinozoa</taxon>
        <taxon>Holothuroidea</taxon>
        <taxon>Aspidochirotacea</taxon>
        <taxon>Aspidochirotida</taxon>
        <taxon>Holothuriidae</taxon>
        <taxon>Holothuria</taxon>
    </lineage>
</organism>
<reference evidence="1" key="1">
    <citation type="submission" date="2021-10" db="EMBL/GenBank/DDBJ databases">
        <title>Tropical sea cucumber genome reveals ecological adaptation and Cuvierian tubules defense mechanism.</title>
        <authorList>
            <person name="Chen T."/>
        </authorList>
    </citation>
    <scope>NUCLEOTIDE SEQUENCE</scope>
    <source>
        <strain evidence="1">Nanhai2018</strain>
        <tissue evidence="1">Muscle</tissue>
    </source>
</reference>
<evidence type="ECO:0000313" key="1">
    <source>
        <dbReference type="EMBL" id="KAJ8018696.1"/>
    </source>
</evidence>
<dbReference type="SUPFAM" id="SSF53098">
    <property type="entry name" value="Ribonuclease H-like"/>
    <property type="match status" value="1"/>
</dbReference>
<accession>A0A9Q1B943</accession>
<dbReference type="EMBL" id="JAIZAY010000223">
    <property type="protein sequence ID" value="KAJ8018696.1"/>
    <property type="molecule type" value="Genomic_DNA"/>
</dbReference>
<dbReference type="AlphaFoldDB" id="A0A9Q1B943"/>
<evidence type="ECO:0000313" key="2">
    <source>
        <dbReference type="Proteomes" id="UP001152320"/>
    </source>
</evidence>
<dbReference type="PANTHER" id="PTHR46289:SF17">
    <property type="entry name" value="HAT C-TERMINAL DIMERISATION DOMAIN-CONTAINING PROTEIN"/>
    <property type="match status" value="1"/>
</dbReference>
<sequence>MATATEIATLIKYSPNREHLLGEIKQNIGWEDSTTGGILKFCPTRWTVRAICFRRILDNYDALLEEWTLCFDTRLDTDVRGRIIGCQAQMNSFDFFFGLHLGERLFAHTDNLSKTLQKKKKNMSAVNGQRPASLTKEVLHGMRSDYCFSAFYATVLRKMNTHPTISQPKLPRKRRAPARFEVGQLHFEAIDLIVFALNERFSQPGFEANTKLESLLLKAMNNEDFAQEMQFVAENYSDDINMNILEAHLAIFRVLMRNFKPTCFSEILTEVKQLSKEEQLMMQNVINVCRLLHVSPATSATGERSFSTARRIKTWLRSNMLQRRFNSLAILNSHKERTDQLCLHSIGNEFVSRNASQKLKFVSFKSN</sequence>
<gene>
    <name evidence="1" type="ORF">HOLleu_43173</name>
</gene>
<dbReference type="InterPro" id="IPR052958">
    <property type="entry name" value="IFN-induced_PKR_regulator"/>
</dbReference>
<dbReference type="PANTHER" id="PTHR46289">
    <property type="entry name" value="52 KDA REPRESSOR OF THE INHIBITOR OF THE PROTEIN KINASE-LIKE PROTEIN-RELATED"/>
    <property type="match status" value="1"/>
</dbReference>
<dbReference type="InterPro" id="IPR012337">
    <property type="entry name" value="RNaseH-like_sf"/>
</dbReference>
<proteinExistence type="predicted"/>
<dbReference type="Proteomes" id="UP001152320">
    <property type="component" value="Unassembled WGS sequence"/>
</dbReference>